<dbReference type="RefSeq" id="WP_064884136.1">
    <property type="nucleotide sequence ID" value="NZ_LZSX01000085.1"/>
</dbReference>
<sequence length="59" mass="6396">MSAVIDGDGDESVPRNGSARRPHHAIPGSELRIIANGPHGCHINHPDEFNAALLDFWAR</sequence>
<reference evidence="2 3" key="1">
    <citation type="submission" date="2016-06" db="EMBL/GenBank/DDBJ databases">
        <authorList>
            <person name="Kjaerup R.B."/>
            <person name="Dalgaard T.S."/>
            <person name="Juul-Madsen H.R."/>
        </authorList>
    </citation>
    <scope>NUCLEOTIDE SEQUENCE [LARGE SCALE GENOMIC DNA]</scope>
    <source>
        <strain evidence="2 3">852002-51834_SCH5396731</strain>
    </source>
</reference>
<proteinExistence type="predicted"/>
<gene>
    <name evidence="2" type="ORF">A5760_18620</name>
</gene>
<accession>A0A1A0VBR7</accession>
<dbReference type="AlphaFoldDB" id="A0A1A0VBR7"/>
<dbReference type="InterPro" id="IPR029058">
    <property type="entry name" value="AB_hydrolase_fold"/>
</dbReference>
<evidence type="ECO:0000256" key="1">
    <source>
        <dbReference type="SAM" id="MobiDB-lite"/>
    </source>
</evidence>
<feature type="region of interest" description="Disordered" evidence="1">
    <location>
        <begin position="1"/>
        <end position="26"/>
    </location>
</feature>
<comment type="caution">
    <text evidence="2">The sequence shown here is derived from an EMBL/GenBank/DDBJ whole genome shotgun (WGS) entry which is preliminary data.</text>
</comment>
<name>A0A1A0VBR7_9MYCO</name>
<organism evidence="2 3">
    <name type="scientific">Mycobacterium colombiense</name>
    <dbReference type="NCBI Taxonomy" id="339268"/>
    <lineage>
        <taxon>Bacteria</taxon>
        <taxon>Bacillati</taxon>
        <taxon>Actinomycetota</taxon>
        <taxon>Actinomycetes</taxon>
        <taxon>Mycobacteriales</taxon>
        <taxon>Mycobacteriaceae</taxon>
        <taxon>Mycobacterium</taxon>
        <taxon>Mycobacterium avium complex (MAC)</taxon>
    </lineage>
</organism>
<evidence type="ECO:0000313" key="2">
    <source>
        <dbReference type="EMBL" id="OBB80682.1"/>
    </source>
</evidence>
<dbReference type="SUPFAM" id="SSF53474">
    <property type="entry name" value="alpha/beta-Hydrolases"/>
    <property type="match status" value="1"/>
</dbReference>
<evidence type="ECO:0000313" key="3">
    <source>
        <dbReference type="Proteomes" id="UP000091914"/>
    </source>
</evidence>
<dbReference type="Proteomes" id="UP000091914">
    <property type="component" value="Unassembled WGS sequence"/>
</dbReference>
<dbReference type="Gene3D" id="3.40.50.1820">
    <property type="entry name" value="alpha/beta hydrolase"/>
    <property type="match status" value="1"/>
</dbReference>
<protein>
    <recommendedName>
        <fullName evidence="4">Alpha/beta hydrolase</fullName>
    </recommendedName>
</protein>
<dbReference type="EMBL" id="LZSX01000085">
    <property type="protein sequence ID" value="OBB80682.1"/>
    <property type="molecule type" value="Genomic_DNA"/>
</dbReference>
<evidence type="ECO:0008006" key="4">
    <source>
        <dbReference type="Google" id="ProtNLM"/>
    </source>
</evidence>